<dbReference type="PANTHER" id="PTHR33271">
    <property type="entry name" value="OS04G0445200 PROTEIN"/>
    <property type="match status" value="1"/>
</dbReference>
<name>A0A7D5VAN9_9NEIS</name>
<dbReference type="InterPro" id="IPR011051">
    <property type="entry name" value="RmlC_Cupin_sf"/>
</dbReference>
<protein>
    <submittedName>
        <fullName evidence="2">Cupin domain-containing protein</fullName>
    </submittedName>
</protein>
<reference evidence="2 3" key="1">
    <citation type="journal article" date="2016" name="Int. J. Syst. Evol. Microbiol.">
        <title>Chitinibacter fontanus sp. nov., isolated from a spring.</title>
        <authorList>
            <person name="Sheu S.Y."/>
            <person name="Li Y.S."/>
            <person name="Young C.C."/>
            <person name="Chen W.M."/>
        </authorList>
    </citation>
    <scope>NUCLEOTIDE SEQUENCE [LARGE SCALE GENOMIC DNA]</scope>
    <source>
        <strain evidence="2 3">STM-7</strain>
    </source>
</reference>
<evidence type="ECO:0000313" key="3">
    <source>
        <dbReference type="Proteomes" id="UP000510822"/>
    </source>
</evidence>
<dbReference type="InterPro" id="IPR008579">
    <property type="entry name" value="UGlyAH_Cupin_dom"/>
</dbReference>
<proteinExistence type="predicted"/>
<dbReference type="Pfam" id="PF05899">
    <property type="entry name" value="Cupin_3"/>
    <property type="match status" value="1"/>
</dbReference>
<dbReference type="Gene3D" id="2.60.120.10">
    <property type="entry name" value="Jelly Rolls"/>
    <property type="match status" value="1"/>
</dbReference>
<evidence type="ECO:0000259" key="1">
    <source>
        <dbReference type="Pfam" id="PF05899"/>
    </source>
</evidence>
<dbReference type="SUPFAM" id="SSF51182">
    <property type="entry name" value="RmlC-like cupins"/>
    <property type="match status" value="1"/>
</dbReference>
<dbReference type="Proteomes" id="UP000510822">
    <property type="component" value="Chromosome"/>
</dbReference>
<keyword evidence="3" id="KW-1185">Reference proteome</keyword>
<dbReference type="KEGG" id="cfon:HZU75_13275"/>
<evidence type="ECO:0000313" key="2">
    <source>
        <dbReference type="EMBL" id="QLI82417.1"/>
    </source>
</evidence>
<dbReference type="RefSeq" id="WP_180306497.1">
    <property type="nucleotide sequence ID" value="NZ_CP058952.1"/>
</dbReference>
<feature type="domain" description="(S)-ureidoglycine aminohydrolase cupin" evidence="1">
    <location>
        <begin position="17"/>
        <end position="88"/>
    </location>
</feature>
<dbReference type="InterPro" id="IPR014710">
    <property type="entry name" value="RmlC-like_jellyroll"/>
</dbReference>
<dbReference type="AlphaFoldDB" id="A0A7D5VAN9"/>
<gene>
    <name evidence="2" type="ORF">HZU75_13275</name>
</gene>
<dbReference type="EMBL" id="CP058952">
    <property type="protein sequence ID" value="QLI82417.1"/>
    <property type="molecule type" value="Genomic_DNA"/>
</dbReference>
<dbReference type="PANTHER" id="PTHR33271:SF22">
    <property type="entry name" value="OS04G0445200 PROTEIN"/>
    <property type="match status" value="1"/>
</dbReference>
<accession>A0A7D5VAN9</accession>
<organism evidence="2 3">
    <name type="scientific">Chitinibacter fontanus</name>
    <dbReference type="NCBI Taxonomy" id="1737446"/>
    <lineage>
        <taxon>Bacteria</taxon>
        <taxon>Pseudomonadati</taxon>
        <taxon>Pseudomonadota</taxon>
        <taxon>Betaproteobacteria</taxon>
        <taxon>Neisseriales</taxon>
        <taxon>Chitinibacteraceae</taxon>
        <taxon>Chitinibacter</taxon>
    </lineage>
</organism>
<dbReference type="CDD" id="cd02227">
    <property type="entry name" value="cupin_TM1112-like"/>
    <property type="match status" value="1"/>
</dbReference>
<sequence length="91" mass="10269">MSRIQIERSIGAERQTELGISAWPIWEKSISSFPWRYDCAETCYLLEGEVIVTPVDGEAVTISAGDLATFPAGMRCTWQITAPLKKHYQFD</sequence>